<dbReference type="Proteomes" id="UP001224775">
    <property type="component" value="Unassembled WGS sequence"/>
</dbReference>
<feature type="region of interest" description="Disordered" evidence="1">
    <location>
        <begin position="1"/>
        <end position="24"/>
    </location>
</feature>
<keyword evidence="2" id="KW-1133">Transmembrane helix</keyword>
<evidence type="ECO:0000313" key="3">
    <source>
        <dbReference type="EMBL" id="KAK1732815.1"/>
    </source>
</evidence>
<dbReference type="EMBL" id="JATAAI010000057">
    <property type="protein sequence ID" value="KAK1732815.1"/>
    <property type="molecule type" value="Genomic_DNA"/>
</dbReference>
<evidence type="ECO:0000256" key="2">
    <source>
        <dbReference type="SAM" id="Phobius"/>
    </source>
</evidence>
<feature type="transmembrane region" description="Helical" evidence="2">
    <location>
        <begin position="58"/>
        <end position="75"/>
    </location>
</feature>
<reference evidence="3" key="1">
    <citation type="submission" date="2023-06" db="EMBL/GenBank/DDBJ databases">
        <title>Survivors Of The Sea: Transcriptome response of Skeletonema marinoi to long-term dormancy.</title>
        <authorList>
            <person name="Pinder M.I.M."/>
            <person name="Kourtchenko O."/>
            <person name="Robertson E.K."/>
            <person name="Larsson T."/>
            <person name="Maumus F."/>
            <person name="Osuna-Cruz C.M."/>
            <person name="Vancaester E."/>
            <person name="Stenow R."/>
            <person name="Vandepoele K."/>
            <person name="Ploug H."/>
            <person name="Bruchert V."/>
            <person name="Godhe A."/>
            <person name="Topel M."/>
        </authorList>
    </citation>
    <scope>NUCLEOTIDE SEQUENCE</scope>
    <source>
        <strain evidence="3">R05AC</strain>
    </source>
</reference>
<keyword evidence="2" id="KW-0812">Transmembrane</keyword>
<gene>
    <name evidence="3" type="ORF">QTG54_016527</name>
</gene>
<sequence>MTSPTNKHASRSAEAEAPTSSSYVVEVCSQDSLPGRDSEAERGTAGNGSCMEYATEHYIWLVIQLILYLAAPIAFNCPLKQNFDLHLLIIPLALFLAFDVDVWFVWSKHSKRTVQECMADIRSMLGIGTEMST</sequence>
<evidence type="ECO:0000256" key="1">
    <source>
        <dbReference type="SAM" id="MobiDB-lite"/>
    </source>
</evidence>
<proteinExistence type="predicted"/>
<keyword evidence="4" id="KW-1185">Reference proteome</keyword>
<evidence type="ECO:0000313" key="4">
    <source>
        <dbReference type="Proteomes" id="UP001224775"/>
    </source>
</evidence>
<feature type="transmembrane region" description="Helical" evidence="2">
    <location>
        <begin position="87"/>
        <end position="106"/>
    </location>
</feature>
<name>A0AAD8XST1_9STRA</name>
<organism evidence="3 4">
    <name type="scientific">Skeletonema marinoi</name>
    <dbReference type="NCBI Taxonomy" id="267567"/>
    <lineage>
        <taxon>Eukaryota</taxon>
        <taxon>Sar</taxon>
        <taxon>Stramenopiles</taxon>
        <taxon>Ochrophyta</taxon>
        <taxon>Bacillariophyta</taxon>
        <taxon>Coscinodiscophyceae</taxon>
        <taxon>Thalassiosirophycidae</taxon>
        <taxon>Thalassiosirales</taxon>
        <taxon>Skeletonemataceae</taxon>
        <taxon>Skeletonema</taxon>
        <taxon>Skeletonema marinoi-dohrnii complex</taxon>
    </lineage>
</organism>
<keyword evidence="2" id="KW-0472">Membrane</keyword>
<accession>A0AAD8XST1</accession>
<protein>
    <submittedName>
        <fullName evidence="3">Uncharacterized protein</fullName>
    </submittedName>
</protein>
<comment type="caution">
    <text evidence="3">The sequence shown here is derived from an EMBL/GenBank/DDBJ whole genome shotgun (WGS) entry which is preliminary data.</text>
</comment>
<dbReference type="AlphaFoldDB" id="A0AAD8XST1"/>